<dbReference type="PANTHER" id="PTHR42647">
    <property type="entry name" value="SBP (S-RIBONUCLEASE BINDING PROTEIN) FAMILY PROTEIN"/>
    <property type="match status" value="1"/>
</dbReference>
<dbReference type="InterPro" id="IPR013083">
    <property type="entry name" value="Znf_RING/FYVE/PHD"/>
</dbReference>
<evidence type="ECO:0000313" key="6">
    <source>
        <dbReference type="EMBL" id="JAD53406.1"/>
    </source>
</evidence>
<evidence type="ECO:0000256" key="1">
    <source>
        <dbReference type="ARBA" id="ARBA00022723"/>
    </source>
</evidence>
<name>A0A0A9AQI4_ARUDO</name>
<reference evidence="6" key="2">
    <citation type="journal article" date="2015" name="Data Brief">
        <title>Shoot transcriptome of the giant reed, Arundo donax.</title>
        <authorList>
            <person name="Barrero R.A."/>
            <person name="Guerrero F.D."/>
            <person name="Moolhuijzen P."/>
            <person name="Goolsby J.A."/>
            <person name="Tidwell J."/>
            <person name="Bellgard S.E."/>
            <person name="Bellgard M.I."/>
        </authorList>
    </citation>
    <scope>NUCLEOTIDE SEQUENCE</scope>
    <source>
        <tissue evidence="6">Shoot tissue taken approximately 20 cm above the soil surface</tissue>
    </source>
</reference>
<dbReference type="GO" id="GO:0004842">
    <property type="term" value="F:ubiquitin-protein transferase activity"/>
    <property type="evidence" value="ECO:0007669"/>
    <property type="project" value="TreeGrafter"/>
</dbReference>
<sequence>MQGTNAHGLSKDFESTGSCNQALNIGGQAIERTYPSLVCKLCSDNHACMLILPCRHLCACKSCGANLATCPICYSAKVDSIEARFG</sequence>
<proteinExistence type="predicted"/>
<dbReference type="AlphaFoldDB" id="A0A0A9AQI4"/>
<evidence type="ECO:0000256" key="3">
    <source>
        <dbReference type="ARBA" id="ARBA00022833"/>
    </source>
</evidence>
<dbReference type="PANTHER" id="PTHR42647:SF31">
    <property type="entry name" value="RING-TYPE DOMAIN-CONTAINING PROTEIN"/>
    <property type="match status" value="1"/>
</dbReference>
<dbReference type="PROSITE" id="PS50089">
    <property type="entry name" value="ZF_RING_2"/>
    <property type="match status" value="1"/>
</dbReference>
<dbReference type="Gene3D" id="3.30.40.10">
    <property type="entry name" value="Zinc/RING finger domain, C3HC4 (zinc finger)"/>
    <property type="match status" value="1"/>
</dbReference>
<dbReference type="InterPro" id="IPR001841">
    <property type="entry name" value="Znf_RING"/>
</dbReference>
<evidence type="ECO:0000256" key="2">
    <source>
        <dbReference type="ARBA" id="ARBA00022771"/>
    </source>
</evidence>
<dbReference type="Pfam" id="PF13920">
    <property type="entry name" value="zf-C3HC4_3"/>
    <property type="match status" value="1"/>
</dbReference>
<keyword evidence="3" id="KW-0862">Zinc</keyword>
<evidence type="ECO:0000256" key="4">
    <source>
        <dbReference type="PROSITE-ProRule" id="PRU00175"/>
    </source>
</evidence>
<keyword evidence="2 4" id="KW-0863">Zinc-finger</keyword>
<feature type="domain" description="RING-type" evidence="5">
    <location>
        <begin position="39"/>
        <end position="73"/>
    </location>
</feature>
<organism evidence="6">
    <name type="scientific">Arundo donax</name>
    <name type="common">Giant reed</name>
    <name type="synonym">Donax arundinaceus</name>
    <dbReference type="NCBI Taxonomy" id="35708"/>
    <lineage>
        <taxon>Eukaryota</taxon>
        <taxon>Viridiplantae</taxon>
        <taxon>Streptophyta</taxon>
        <taxon>Embryophyta</taxon>
        <taxon>Tracheophyta</taxon>
        <taxon>Spermatophyta</taxon>
        <taxon>Magnoliopsida</taxon>
        <taxon>Liliopsida</taxon>
        <taxon>Poales</taxon>
        <taxon>Poaceae</taxon>
        <taxon>PACMAD clade</taxon>
        <taxon>Arundinoideae</taxon>
        <taxon>Arundineae</taxon>
        <taxon>Arundo</taxon>
    </lineage>
</organism>
<dbReference type="EMBL" id="GBRH01244489">
    <property type="protein sequence ID" value="JAD53406.1"/>
    <property type="molecule type" value="Transcribed_RNA"/>
</dbReference>
<accession>A0A0A9AQI4</accession>
<protein>
    <recommendedName>
        <fullName evidence="5">RING-type domain-containing protein</fullName>
    </recommendedName>
</protein>
<keyword evidence="1" id="KW-0479">Metal-binding</keyword>
<dbReference type="GO" id="GO:0008270">
    <property type="term" value="F:zinc ion binding"/>
    <property type="evidence" value="ECO:0007669"/>
    <property type="project" value="UniProtKB-KW"/>
</dbReference>
<evidence type="ECO:0000259" key="5">
    <source>
        <dbReference type="PROSITE" id="PS50089"/>
    </source>
</evidence>
<reference evidence="6" key="1">
    <citation type="submission" date="2014-09" db="EMBL/GenBank/DDBJ databases">
        <authorList>
            <person name="Magalhaes I.L.F."/>
            <person name="Oliveira U."/>
            <person name="Santos F.R."/>
            <person name="Vidigal T.H.D.A."/>
            <person name="Brescovit A.D."/>
            <person name="Santos A.J."/>
        </authorList>
    </citation>
    <scope>NUCLEOTIDE SEQUENCE</scope>
    <source>
        <tissue evidence="6">Shoot tissue taken approximately 20 cm above the soil surface</tissue>
    </source>
</reference>